<name>A0AAE1NQ59_9EUCA</name>
<reference evidence="1" key="1">
    <citation type="submission" date="2023-11" db="EMBL/GenBank/DDBJ databases">
        <title>Genome assemblies of two species of porcelain crab, Petrolisthes cinctipes and Petrolisthes manimaculis (Anomura: Porcellanidae).</title>
        <authorList>
            <person name="Angst P."/>
        </authorList>
    </citation>
    <scope>NUCLEOTIDE SEQUENCE</scope>
    <source>
        <strain evidence="1">PB745_02</strain>
        <tissue evidence="1">Gill</tissue>
    </source>
</reference>
<comment type="caution">
    <text evidence="1">The sequence shown here is derived from an EMBL/GenBank/DDBJ whole genome shotgun (WGS) entry which is preliminary data.</text>
</comment>
<proteinExistence type="predicted"/>
<organism evidence="1 2">
    <name type="scientific">Petrolisthes manimaculis</name>
    <dbReference type="NCBI Taxonomy" id="1843537"/>
    <lineage>
        <taxon>Eukaryota</taxon>
        <taxon>Metazoa</taxon>
        <taxon>Ecdysozoa</taxon>
        <taxon>Arthropoda</taxon>
        <taxon>Crustacea</taxon>
        <taxon>Multicrustacea</taxon>
        <taxon>Malacostraca</taxon>
        <taxon>Eumalacostraca</taxon>
        <taxon>Eucarida</taxon>
        <taxon>Decapoda</taxon>
        <taxon>Pleocyemata</taxon>
        <taxon>Anomura</taxon>
        <taxon>Galatheoidea</taxon>
        <taxon>Porcellanidae</taxon>
        <taxon>Petrolisthes</taxon>
    </lineage>
</organism>
<dbReference type="Proteomes" id="UP001292094">
    <property type="component" value="Unassembled WGS sequence"/>
</dbReference>
<keyword evidence="2" id="KW-1185">Reference proteome</keyword>
<dbReference type="AlphaFoldDB" id="A0AAE1NQ59"/>
<evidence type="ECO:0000313" key="2">
    <source>
        <dbReference type="Proteomes" id="UP001292094"/>
    </source>
</evidence>
<dbReference type="EMBL" id="JAWZYT010004588">
    <property type="protein sequence ID" value="KAK4293292.1"/>
    <property type="molecule type" value="Genomic_DNA"/>
</dbReference>
<accession>A0AAE1NQ59</accession>
<sequence>MRNRGVKVRQRRDVAAARIKCSHWAGATGLAQEAEWENCKHWRPQWNWSGQVKRARERQALSLSPRPRCRVLV</sequence>
<gene>
    <name evidence="1" type="ORF">Pmani_033998</name>
</gene>
<evidence type="ECO:0000313" key="1">
    <source>
        <dbReference type="EMBL" id="KAK4293292.1"/>
    </source>
</evidence>
<protein>
    <submittedName>
        <fullName evidence="1">Uncharacterized protein</fullName>
    </submittedName>
</protein>